<keyword evidence="3 5" id="KW-0808">Transferase</keyword>
<evidence type="ECO:0000259" key="4">
    <source>
        <dbReference type="Pfam" id="PF01555"/>
    </source>
</evidence>
<evidence type="ECO:0000313" key="5">
    <source>
        <dbReference type="EMBL" id="RZN73896.1"/>
    </source>
</evidence>
<dbReference type="InterPro" id="IPR002052">
    <property type="entry name" value="DNA_methylase_N6_adenine_CS"/>
</dbReference>
<dbReference type="PROSITE" id="PS00092">
    <property type="entry name" value="N6_MTASE"/>
    <property type="match status" value="1"/>
</dbReference>
<evidence type="ECO:0000256" key="2">
    <source>
        <dbReference type="ARBA" id="ARBA00022603"/>
    </source>
</evidence>
<feature type="domain" description="DNA methylase N-4/N-6" evidence="4">
    <location>
        <begin position="87"/>
        <end position="341"/>
    </location>
</feature>
<dbReference type="Proteomes" id="UP000320766">
    <property type="component" value="Unassembled WGS sequence"/>
</dbReference>
<gene>
    <name evidence="5" type="ORF">EF807_00035</name>
</gene>
<dbReference type="AlphaFoldDB" id="A0A520KZ15"/>
<evidence type="ECO:0000256" key="3">
    <source>
        <dbReference type="ARBA" id="ARBA00022679"/>
    </source>
</evidence>
<dbReference type="InterPro" id="IPR029063">
    <property type="entry name" value="SAM-dependent_MTases_sf"/>
</dbReference>
<dbReference type="Pfam" id="PF01555">
    <property type="entry name" value="N6_N4_Mtase"/>
    <property type="match status" value="1"/>
</dbReference>
<comment type="caution">
    <text evidence="5">The sequence shown here is derived from an EMBL/GenBank/DDBJ whole genome shotgun (WGS) entry which is preliminary data.</text>
</comment>
<dbReference type="PANTHER" id="PTHR13370">
    <property type="entry name" value="RNA METHYLASE-RELATED"/>
    <property type="match status" value="1"/>
</dbReference>
<evidence type="ECO:0000256" key="1">
    <source>
        <dbReference type="ARBA" id="ARBA00006594"/>
    </source>
</evidence>
<dbReference type="PRINTS" id="PR00508">
    <property type="entry name" value="S21N4MTFRASE"/>
</dbReference>
<reference evidence="5 6" key="1">
    <citation type="journal article" date="2019" name="Nat. Microbiol.">
        <title>Wide diversity of methane and short-chain alkane metabolisms in uncultured archaea.</title>
        <authorList>
            <person name="Borrel G."/>
            <person name="Adam P.S."/>
            <person name="McKay L.J."/>
            <person name="Chen L.X."/>
            <person name="Sierra-Garcia I.N."/>
            <person name="Sieber C.M."/>
            <person name="Letourneur Q."/>
            <person name="Ghozlane A."/>
            <person name="Andersen G.L."/>
            <person name="Li W.J."/>
            <person name="Hallam S.J."/>
            <person name="Muyzer G."/>
            <person name="de Oliveira V.M."/>
            <person name="Inskeep W.P."/>
            <person name="Banfield J.F."/>
            <person name="Gribaldo S."/>
        </authorList>
    </citation>
    <scope>NUCLEOTIDE SEQUENCE [LARGE SCALE GENOMIC DNA]</scope>
    <source>
        <strain evidence="5">NM1b</strain>
    </source>
</reference>
<name>A0A520KZ15_9EURY</name>
<evidence type="ECO:0000313" key="6">
    <source>
        <dbReference type="Proteomes" id="UP000320766"/>
    </source>
</evidence>
<dbReference type="GO" id="GO:0032259">
    <property type="term" value="P:methylation"/>
    <property type="evidence" value="ECO:0007669"/>
    <property type="project" value="UniProtKB-KW"/>
</dbReference>
<dbReference type="InterPro" id="IPR002941">
    <property type="entry name" value="DNA_methylase_N4/N6"/>
</dbReference>
<dbReference type="Gene3D" id="3.40.50.150">
    <property type="entry name" value="Vaccinia Virus protein VP39"/>
    <property type="match status" value="1"/>
</dbReference>
<dbReference type="SUPFAM" id="SSF53335">
    <property type="entry name" value="S-adenosyl-L-methionine-dependent methyltransferases"/>
    <property type="match status" value="1"/>
</dbReference>
<sequence length="595" mass="69173">MKMSEDKIKITPAKGRPMLHWVGKNPLDYVKGFPAQLVELFDPLNNAKIPEVPSYEDLKDNWHNLLFHGDNKDVLATLLEKGFRGKIDLIYIDPPFRSGADYVRKVELRGLKNLGWIEEGTSSILQQTMYFDIWNNDNYLQFMYERLMLLKELLSENGNIFIHLDQAVGHYVKVIADEIFGDNFLGEIVWYRYNKIPDKTKKLFFKMHDTILHYAKNRREHFFQSILSPTEKKIKRKKMKKIEGRIATIDENIEYMQELLLTRSVIDFIPDINVGSSKERVGFKTQKPEELLNIIISSCCPKNSIVLDCFIGSGTTARVAQKLGRRWIGCDINKGAIQLASKSLQKIINEQIKKEETKYSTFAIYRVNDYDLKILQTEAIELAVQHIGIQRTRTDPFFDGYLGKSLVKITDFNHPLTLLDLQLIQNELNIRREEDRNITIVCFGKELSVDPWIEEWNKKHPVNKIHIIELKTDKKYGSFLIRKPDEAKVKIERIDKTKANAIIENFISPTIVERLNMDNRLFKVKIPDFRCMIDTVLIDTNYDGKVFHIVYSDVPKKKDDLVRGGYEIEIPRSKTKIAVKIIDMLGEEVLVAEEV</sequence>
<dbReference type="GO" id="GO:0005737">
    <property type="term" value="C:cytoplasm"/>
    <property type="evidence" value="ECO:0007669"/>
    <property type="project" value="TreeGrafter"/>
</dbReference>
<keyword evidence="2 5" id="KW-0489">Methyltransferase</keyword>
<dbReference type="GO" id="GO:0003677">
    <property type="term" value="F:DNA binding"/>
    <property type="evidence" value="ECO:0007669"/>
    <property type="project" value="InterPro"/>
</dbReference>
<comment type="similarity">
    <text evidence="1">Belongs to the N(4)/N(6)-methyltransferase family.</text>
</comment>
<protein>
    <submittedName>
        <fullName evidence="5">Site-specific DNA-methyltransferase</fullName>
    </submittedName>
</protein>
<dbReference type="EMBL" id="RXIL01000001">
    <property type="protein sequence ID" value="RZN73896.1"/>
    <property type="molecule type" value="Genomic_DNA"/>
</dbReference>
<accession>A0A520KZ15</accession>
<dbReference type="GO" id="GO:0008170">
    <property type="term" value="F:N-methyltransferase activity"/>
    <property type="evidence" value="ECO:0007669"/>
    <property type="project" value="InterPro"/>
</dbReference>
<proteinExistence type="inferred from homology"/>
<dbReference type="PANTHER" id="PTHR13370:SF3">
    <property type="entry name" value="TRNA (GUANINE(10)-N2)-METHYLTRANSFERASE HOMOLOG"/>
    <property type="match status" value="1"/>
</dbReference>
<organism evidence="5 6">
    <name type="scientific">Candidatus Methanolliviera hydrocarbonicum</name>
    <dbReference type="NCBI Taxonomy" id="2491085"/>
    <lineage>
        <taxon>Archaea</taxon>
        <taxon>Methanobacteriati</taxon>
        <taxon>Methanobacteriota</taxon>
        <taxon>Candidatus Methanoliparia</taxon>
        <taxon>Candidatus Methanoliparales</taxon>
        <taxon>Candidatus Methanollivieraceae</taxon>
        <taxon>Candidatus Methanolliviera</taxon>
    </lineage>
</organism>
<dbReference type="InterPro" id="IPR001091">
    <property type="entry name" value="RM_Methyltransferase"/>
</dbReference>